<dbReference type="PROSITE" id="PS00108">
    <property type="entry name" value="PROTEIN_KINASE_ST"/>
    <property type="match status" value="1"/>
</dbReference>
<dbReference type="Proteomes" id="UP000807716">
    <property type="component" value="Unassembled WGS sequence"/>
</dbReference>
<comment type="caution">
    <text evidence="5">The sequence shown here is derived from an EMBL/GenBank/DDBJ whole genome shotgun (WGS) entry which is preliminary data.</text>
</comment>
<dbReference type="InterPro" id="IPR001789">
    <property type="entry name" value="Sig_transdc_resp-reg_receiver"/>
</dbReference>
<proteinExistence type="predicted"/>
<evidence type="ECO:0000313" key="5">
    <source>
        <dbReference type="EMBL" id="KAG0249680.1"/>
    </source>
</evidence>
<feature type="domain" description="Protein kinase" evidence="3">
    <location>
        <begin position="35"/>
        <end position="298"/>
    </location>
</feature>
<dbReference type="OrthoDB" id="10266508at2759"/>
<evidence type="ECO:0000256" key="1">
    <source>
        <dbReference type="PROSITE-ProRule" id="PRU00169"/>
    </source>
</evidence>
<feature type="modified residue" description="4-aspartylphosphate" evidence="1">
    <location>
        <position position="875"/>
    </location>
</feature>
<dbReference type="PROSITE" id="PS50110">
    <property type="entry name" value="RESPONSE_REGULATORY"/>
    <property type="match status" value="1"/>
</dbReference>
<dbReference type="PANTHER" id="PTHR44329:SF214">
    <property type="entry name" value="PROTEIN KINASE DOMAIN-CONTAINING PROTEIN"/>
    <property type="match status" value="1"/>
</dbReference>
<reference evidence="5" key="1">
    <citation type="journal article" date="2020" name="Fungal Divers.">
        <title>Resolving the Mortierellaceae phylogeny through synthesis of multi-gene phylogenetics and phylogenomics.</title>
        <authorList>
            <person name="Vandepol N."/>
            <person name="Liber J."/>
            <person name="Desiro A."/>
            <person name="Na H."/>
            <person name="Kennedy M."/>
            <person name="Barry K."/>
            <person name="Grigoriev I.V."/>
            <person name="Miller A.N."/>
            <person name="O'Donnell K."/>
            <person name="Stajich J.E."/>
            <person name="Bonito G."/>
        </authorList>
    </citation>
    <scope>NUCLEOTIDE SEQUENCE</scope>
    <source>
        <strain evidence="5">BC1065</strain>
    </source>
</reference>
<evidence type="ECO:0000256" key="2">
    <source>
        <dbReference type="SAM" id="MobiDB-lite"/>
    </source>
</evidence>
<dbReference type="InterPro" id="IPR000719">
    <property type="entry name" value="Prot_kinase_dom"/>
</dbReference>
<evidence type="ECO:0000313" key="6">
    <source>
        <dbReference type="Proteomes" id="UP000807716"/>
    </source>
</evidence>
<organism evidence="5 6">
    <name type="scientific">Actinomortierella ambigua</name>
    <dbReference type="NCBI Taxonomy" id="1343610"/>
    <lineage>
        <taxon>Eukaryota</taxon>
        <taxon>Fungi</taxon>
        <taxon>Fungi incertae sedis</taxon>
        <taxon>Mucoromycota</taxon>
        <taxon>Mortierellomycotina</taxon>
        <taxon>Mortierellomycetes</taxon>
        <taxon>Mortierellales</taxon>
        <taxon>Mortierellaceae</taxon>
        <taxon>Actinomortierella</taxon>
    </lineage>
</organism>
<dbReference type="CDD" id="cd17546">
    <property type="entry name" value="REC_hyHK_CKI1_RcsC-like"/>
    <property type="match status" value="1"/>
</dbReference>
<accession>A0A9P6TX16</accession>
<feature type="compositionally biased region" description="Polar residues" evidence="2">
    <location>
        <begin position="690"/>
        <end position="714"/>
    </location>
</feature>
<dbReference type="PANTHER" id="PTHR44329">
    <property type="entry name" value="SERINE/THREONINE-PROTEIN KINASE TNNI3K-RELATED"/>
    <property type="match status" value="1"/>
</dbReference>
<feature type="non-terminal residue" evidence="5">
    <location>
        <position position="1017"/>
    </location>
</feature>
<dbReference type="GO" id="GO:0004674">
    <property type="term" value="F:protein serine/threonine kinase activity"/>
    <property type="evidence" value="ECO:0007669"/>
    <property type="project" value="TreeGrafter"/>
</dbReference>
<dbReference type="SMART" id="SM00448">
    <property type="entry name" value="REC"/>
    <property type="match status" value="1"/>
</dbReference>
<protein>
    <submittedName>
        <fullName evidence="5">Uncharacterized protein</fullName>
    </submittedName>
</protein>
<feature type="compositionally biased region" description="Polar residues" evidence="2">
    <location>
        <begin position="655"/>
        <end position="669"/>
    </location>
</feature>
<feature type="compositionally biased region" description="Low complexity" evidence="2">
    <location>
        <begin position="934"/>
        <end position="943"/>
    </location>
</feature>
<dbReference type="PRINTS" id="PR00109">
    <property type="entry name" value="TYRKINASE"/>
</dbReference>
<dbReference type="SUPFAM" id="SSF56112">
    <property type="entry name" value="Protein kinase-like (PK-like)"/>
    <property type="match status" value="2"/>
</dbReference>
<sequence length="1017" mass="111092">DSSDESKASDSDDPNSGAGAIGVPHRRATTVTSSGANVSIIGTSDIGSTYRARYINMHCVAKELIISRSQFRQMAIQEEVDLVQRLRHPHLLPYYEIHQQRGCIYLIIELADKGSLADAIRSQALSSWSAKFRLVDEIARGLEYLHYKDVLHGALKSTNVLLTKNMEVKLADFGLQAIRSAAAAAATNRSSTPSSPALVHSNLRWMAPELLDNTPRHSTKSDIYALGMVMWEMAASCTEPFKELTDNVTIMTHIKDGGREKLPGGTPNRYRALVERCLEEDAGDRPEAGEILFSEDDLRTDSTAVEGLRVEDGQDYRTSVGEGDASDFALDQYAFSSDPEALLSGTSEESNRPVATTQEITAAVSVLISGAVIAPGTFGNVIHGSFGKLNFAIRRVTAPQGVEVNDGRILWEIRSLRQLKHKNIIQLYHSTYLEKSLTLVMEYADGGSLKSAILRRQLDWPAKQGIVQGIVRALAYLHSHQILHQDLKSANVLLTGHLEVKLSDFGLANVRTMLAPEASGINMSPRWKAPELFYLPRVNYSTKSDMYALGMVLWEIAANSTQPFQDIESASEIGLRVVWGKREVIPQDAPTRYRSWILKCWKQNPTERPEARDLILSEDDPSDDLLSLGPSMDLSTIAGLAYDPSNLATPPTFPPDTSMQKSTKTQPPSTDLLPYTTAVQQSIVGDGGASESSSLPRSQPGLSDLTQHGQKNDTEAQFQQTEIYDSQVLAAFSSDGDNGSGLDSGWHGDVLDMVSAYSVEHACAPASSGSNSPPTKSLHSGMEELQALGGGSSAASASVPLLQNTCNYIDSSITPLTINGKPVRILLAESNSVNQAVVLAILRRLGYHNVDVAHNGLEVISKLDLGHVYDLILMDVSMPLMDGIEATKMIIERRRRDPIYAQTEAQLVSCSELAIDPKSEQAVAESSGEEAISKSHSSPSTTSEESRESALLQDHQDPYVIAMTASTIDTDKERCIEAGMDDVLTKPFSLSELRRVLSVFVERRVRGDLETRNDRQL</sequence>
<feature type="region of interest" description="Disordered" evidence="2">
    <location>
        <begin position="684"/>
        <end position="714"/>
    </location>
</feature>
<dbReference type="Gene3D" id="1.10.510.10">
    <property type="entry name" value="Transferase(Phosphotransferase) domain 1"/>
    <property type="match status" value="2"/>
</dbReference>
<dbReference type="GO" id="GO:0000160">
    <property type="term" value="P:phosphorelay signal transduction system"/>
    <property type="evidence" value="ECO:0007669"/>
    <property type="project" value="InterPro"/>
</dbReference>
<feature type="region of interest" description="Disordered" evidence="2">
    <location>
        <begin position="919"/>
        <end position="953"/>
    </location>
</feature>
<dbReference type="InterPro" id="IPR008271">
    <property type="entry name" value="Ser/Thr_kinase_AS"/>
</dbReference>
<dbReference type="SMART" id="SM00220">
    <property type="entry name" value="S_TKc"/>
    <property type="match status" value="2"/>
</dbReference>
<dbReference type="GO" id="GO:0005524">
    <property type="term" value="F:ATP binding"/>
    <property type="evidence" value="ECO:0007669"/>
    <property type="project" value="InterPro"/>
</dbReference>
<name>A0A9P6TX16_9FUNG</name>
<feature type="domain" description="Response regulatory" evidence="4">
    <location>
        <begin position="824"/>
        <end position="1001"/>
    </location>
</feature>
<dbReference type="Pfam" id="PF00072">
    <property type="entry name" value="Response_reg"/>
    <property type="match status" value="1"/>
</dbReference>
<dbReference type="InterPro" id="IPR011009">
    <property type="entry name" value="Kinase-like_dom_sf"/>
</dbReference>
<dbReference type="PROSITE" id="PS50011">
    <property type="entry name" value="PROTEIN_KINASE_DOM"/>
    <property type="match status" value="2"/>
</dbReference>
<evidence type="ECO:0000259" key="3">
    <source>
        <dbReference type="PROSITE" id="PS50011"/>
    </source>
</evidence>
<dbReference type="AlphaFoldDB" id="A0A9P6TX16"/>
<dbReference type="InterPro" id="IPR011006">
    <property type="entry name" value="CheY-like_superfamily"/>
</dbReference>
<evidence type="ECO:0000259" key="4">
    <source>
        <dbReference type="PROSITE" id="PS50110"/>
    </source>
</evidence>
<gene>
    <name evidence="5" type="ORF">DFQ27_009850</name>
</gene>
<feature type="compositionally biased region" description="Basic and acidic residues" evidence="2">
    <location>
        <begin position="1"/>
        <end position="10"/>
    </location>
</feature>
<feature type="region of interest" description="Disordered" evidence="2">
    <location>
        <begin position="1"/>
        <end position="26"/>
    </location>
</feature>
<feature type="domain" description="Protein kinase" evidence="3">
    <location>
        <begin position="367"/>
        <end position="626"/>
    </location>
</feature>
<dbReference type="SUPFAM" id="SSF52172">
    <property type="entry name" value="CheY-like"/>
    <property type="match status" value="2"/>
</dbReference>
<dbReference type="Gene3D" id="3.40.50.2300">
    <property type="match status" value="1"/>
</dbReference>
<dbReference type="Pfam" id="PF07714">
    <property type="entry name" value="PK_Tyr_Ser-Thr"/>
    <property type="match status" value="2"/>
</dbReference>
<keyword evidence="1" id="KW-0597">Phosphoprotein</keyword>
<dbReference type="InterPro" id="IPR001245">
    <property type="entry name" value="Ser-Thr/Tyr_kinase_cat_dom"/>
</dbReference>
<feature type="region of interest" description="Disordered" evidence="2">
    <location>
        <begin position="643"/>
        <end position="672"/>
    </location>
</feature>
<dbReference type="EMBL" id="JAAAJB010000959">
    <property type="protein sequence ID" value="KAG0249680.1"/>
    <property type="molecule type" value="Genomic_DNA"/>
</dbReference>
<keyword evidence="6" id="KW-1185">Reference proteome</keyword>
<dbReference type="InterPro" id="IPR051681">
    <property type="entry name" value="Ser/Thr_Kinases-Pseudokinases"/>
</dbReference>